<name>A0ABP8ACM9_9MICO</name>
<dbReference type="RefSeq" id="WP_344757299.1">
    <property type="nucleotide sequence ID" value="NZ_BAABBW010000007.1"/>
</dbReference>
<accession>A0ABP8ACM9</accession>
<dbReference type="InterPro" id="IPR003615">
    <property type="entry name" value="HNH_nuc"/>
</dbReference>
<sequence length="456" mass="48202">MAEAEQEGCAAFARLTAILPTSPQLLTDDQLVEYAGVVEAAGRFLDGLRLGVAREFDRRSDETLGEDSLARKLGARKPWGALETVTRTSAGEARARVIEASNLAKLPVFEQAVADGVLGRAQAEVICAPILKAVSVADPVAVEIACTELVNLSAALPASAVAEAARVWAAVLDPDGIQPQEKAAVEKRFLTLGRARNGLVKLTGLLPVEQAAAIRAVLDAYVNPRAGSSVAFSPTGPAADGIDPDGSKPALTATLEEPPVDSRSAKQKRADVLHAVFAAAARAPETPTMGGAHPSILVTVPKDVLESGRGAAWIDGEADPISSTAAQRIADSGGYQEVELSPTGEVLNLGRTERCFTPAQRRALAARDKGCVIPNCDVPARWTEAHHLKAWRDGGPTDVINAALLCWWHHFIIDDGPYQLRMGDDGVPEVRWVFGSHASPWVKAVHRPAPELTRAA</sequence>
<dbReference type="EMBL" id="BAABBW010000007">
    <property type="protein sequence ID" value="GAA4181647.1"/>
    <property type="molecule type" value="Genomic_DNA"/>
</dbReference>
<feature type="region of interest" description="Disordered" evidence="1">
    <location>
        <begin position="232"/>
        <end position="266"/>
    </location>
</feature>
<keyword evidence="4" id="KW-1185">Reference proteome</keyword>
<protein>
    <recommendedName>
        <fullName evidence="2">HNH nuclease domain-containing protein</fullName>
    </recommendedName>
</protein>
<evidence type="ECO:0000313" key="3">
    <source>
        <dbReference type="EMBL" id="GAA4181647.1"/>
    </source>
</evidence>
<organism evidence="3 4">
    <name type="scientific">Gryllotalpicola koreensis</name>
    <dbReference type="NCBI Taxonomy" id="993086"/>
    <lineage>
        <taxon>Bacteria</taxon>
        <taxon>Bacillati</taxon>
        <taxon>Actinomycetota</taxon>
        <taxon>Actinomycetes</taxon>
        <taxon>Micrococcales</taxon>
        <taxon>Microbacteriaceae</taxon>
        <taxon>Gryllotalpicola</taxon>
    </lineage>
</organism>
<dbReference type="SMART" id="SM00507">
    <property type="entry name" value="HNHc"/>
    <property type="match status" value="1"/>
</dbReference>
<dbReference type="Proteomes" id="UP001501079">
    <property type="component" value="Unassembled WGS sequence"/>
</dbReference>
<comment type="caution">
    <text evidence="3">The sequence shown here is derived from an EMBL/GenBank/DDBJ whole genome shotgun (WGS) entry which is preliminary data.</text>
</comment>
<feature type="domain" description="HNH nuclease" evidence="2">
    <location>
        <begin position="359"/>
        <end position="411"/>
    </location>
</feature>
<proteinExistence type="predicted"/>
<gene>
    <name evidence="3" type="ORF">GCM10022287_37240</name>
</gene>
<evidence type="ECO:0000256" key="1">
    <source>
        <dbReference type="SAM" id="MobiDB-lite"/>
    </source>
</evidence>
<dbReference type="Pfam" id="PF02720">
    <property type="entry name" value="DUF222"/>
    <property type="match status" value="1"/>
</dbReference>
<reference evidence="4" key="1">
    <citation type="journal article" date="2019" name="Int. J. Syst. Evol. Microbiol.">
        <title>The Global Catalogue of Microorganisms (GCM) 10K type strain sequencing project: providing services to taxonomists for standard genome sequencing and annotation.</title>
        <authorList>
            <consortium name="The Broad Institute Genomics Platform"/>
            <consortium name="The Broad Institute Genome Sequencing Center for Infectious Disease"/>
            <person name="Wu L."/>
            <person name="Ma J."/>
        </authorList>
    </citation>
    <scope>NUCLEOTIDE SEQUENCE [LARGE SCALE GENOMIC DNA]</scope>
    <source>
        <strain evidence="4">JCM 17591</strain>
    </source>
</reference>
<dbReference type="InterPro" id="IPR003870">
    <property type="entry name" value="DUF222"/>
</dbReference>
<dbReference type="CDD" id="cd00085">
    <property type="entry name" value="HNHc"/>
    <property type="match status" value="1"/>
</dbReference>
<evidence type="ECO:0000259" key="2">
    <source>
        <dbReference type="SMART" id="SM00507"/>
    </source>
</evidence>
<evidence type="ECO:0000313" key="4">
    <source>
        <dbReference type="Proteomes" id="UP001501079"/>
    </source>
</evidence>